<evidence type="ECO:0000256" key="6">
    <source>
        <dbReference type="ARBA" id="ARBA00023077"/>
    </source>
</evidence>
<dbReference type="Pfam" id="PF13715">
    <property type="entry name" value="CarbopepD_reg_2"/>
    <property type="match status" value="1"/>
</dbReference>
<dbReference type="InterPro" id="IPR037066">
    <property type="entry name" value="Plug_dom_sf"/>
</dbReference>
<dbReference type="PANTHER" id="PTHR30069">
    <property type="entry name" value="TONB-DEPENDENT OUTER MEMBRANE RECEPTOR"/>
    <property type="match status" value="1"/>
</dbReference>
<keyword evidence="5" id="KW-0732">Signal</keyword>
<accession>A0ABT3CQE5</accession>
<evidence type="ECO:0000256" key="10">
    <source>
        <dbReference type="PROSITE-ProRule" id="PRU01360"/>
    </source>
</evidence>
<dbReference type="Gene3D" id="2.170.130.10">
    <property type="entry name" value="TonB-dependent receptor, plug domain"/>
    <property type="match status" value="1"/>
</dbReference>
<comment type="subcellular location">
    <subcellularLocation>
        <location evidence="1 10">Cell outer membrane</location>
        <topology evidence="1 10">Multi-pass membrane protein</topology>
    </subcellularLocation>
</comment>
<evidence type="ECO:0000256" key="9">
    <source>
        <dbReference type="ARBA" id="ARBA00023237"/>
    </source>
</evidence>
<dbReference type="Pfam" id="PF07715">
    <property type="entry name" value="Plug"/>
    <property type="match status" value="1"/>
</dbReference>
<comment type="caution">
    <text evidence="14">The sequence shown here is derived from an EMBL/GenBank/DDBJ whole genome shotgun (WGS) entry which is preliminary data.</text>
</comment>
<gene>
    <name evidence="14" type="ORF">N7U62_04330</name>
</gene>
<dbReference type="InterPro" id="IPR039426">
    <property type="entry name" value="TonB-dep_rcpt-like"/>
</dbReference>
<dbReference type="Gene3D" id="2.60.40.1120">
    <property type="entry name" value="Carboxypeptidase-like, regulatory domain"/>
    <property type="match status" value="1"/>
</dbReference>
<keyword evidence="3 10" id="KW-1134">Transmembrane beta strand</keyword>
<feature type="domain" description="TonB-dependent receptor plug" evidence="13">
    <location>
        <begin position="119"/>
        <end position="221"/>
    </location>
</feature>
<keyword evidence="2 10" id="KW-0813">Transport</keyword>
<keyword evidence="7 10" id="KW-0472">Membrane</keyword>
<comment type="similarity">
    <text evidence="10 11">Belongs to the TonB-dependent receptor family.</text>
</comment>
<dbReference type="SUPFAM" id="SSF56935">
    <property type="entry name" value="Porins"/>
    <property type="match status" value="1"/>
</dbReference>
<proteinExistence type="inferred from homology"/>
<dbReference type="Gene3D" id="2.40.170.20">
    <property type="entry name" value="TonB-dependent receptor, beta-barrel domain"/>
    <property type="match status" value="1"/>
</dbReference>
<dbReference type="PANTHER" id="PTHR30069:SF29">
    <property type="entry name" value="HEMOGLOBIN AND HEMOGLOBIN-HAPTOGLOBIN-BINDING PROTEIN 1-RELATED"/>
    <property type="match status" value="1"/>
</dbReference>
<dbReference type="SUPFAM" id="SSF49464">
    <property type="entry name" value="Carboxypeptidase regulatory domain-like"/>
    <property type="match status" value="1"/>
</dbReference>
<evidence type="ECO:0000256" key="11">
    <source>
        <dbReference type="RuleBase" id="RU003357"/>
    </source>
</evidence>
<dbReference type="InterPro" id="IPR008969">
    <property type="entry name" value="CarboxyPept-like_regulatory"/>
</dbReference>
<evidence type="ECO:0000256" key="4">
    <source>
        <dbReference type="ARBA" id="ARBA00022692"/>
    </source>
</evidence>
<dbReference type="InterPro" id="IPR000531">
    <property type="entry name" value="Beta-barrel_TonB"/>
</dbReference>
<organism evidence="14 15">
    <name type="scientific">Reichenbachiella ulvae</name>
    <dbReference type="NCBI Taxonomy" id="2980104"/>
    <lineage>
        <taxon>Bacteria</taxon>
        <taxon>Pseudomonadati</taxon>
        <taxon>Bacteroidota</taxon>
        <taxon>Cytophagia</taxon>
        <taxon>Cytophagales</taxon>
        <taxon>Reichenbachiellaceae</taxon>
        <taxon>Reichenbachiella</taxon>
    </lineage>
</organism>
<evidence type="ECO:0000256" key="1">
    <source>
        <dbReference type="ARBA" id="ARBA00004571"/>
    </source>
</evidence>
<keyword evidence="4 10" id="KW-0812">Transmembrane</keyword>
<evidence type="ECO:0000259" key="13">
    <source>
        <dbReference type="Pfam" id="PF07715"/>
    </source>
</evidence>
<dbReference type="InterPro" id="IPR036942">
    <property type="entry name" value="Beta-barrel_TonB_sf"/>
</dbReference>
<protein>
    <submittedName>
        <fullName evidence="14">TonB-dependent receptor</fullName>
    </submittedName>
</protein>
<keyword evidence="6 11" id="KW-0798">TonB box</keyword>
<reference evidence="14 15" key="1">
    <citation type="submission" date="2022-10" db="EMBL/GenBank/DDBJ databases">
        <title>Comparative genomics and taxonomic characterization of three novel marine species of genus Reichenbachiella exhibiting antioxidant and polysaccharide degradation activities.</title>
        <authorList>
            <person name="Muhammad N."/>
            <person name="Lee Y.-J."/>
            <person name="Ko J."/>
            <person name="Kim S.-G."/>
        </authorList>
    </citation>
    <scope>NUCLEOTIDE SEQUENCE [LARGE SCALE GENOMIC DNA]</scope>
    <source>
        <strain evidence="14 15">ABR2-5</strain>
    </source>
</reference>
<keyword evidence="8 14" id="KW-0675">Receptor</keyword>
<evidence type="ECO:0000256" key="5">
    <source>
        <dbReference type="ARBA" id="ARBA00022729"/>
    </source>
</evidence>
<dbReference type="Proteomes" id="UP001300692">
    <property type="component" value="Unassembled WGS sequence"/>
</dbReference>
<evidence type="ECO:0000256" key="2">
    <source>
        <dbReference type="ARBA" id="ARBA00022448"/>
    </source>
</evidence>
<evidence type="ECO:0000256" key="3">
    <source>
        <dbReference type="ARBA" id="ARBA00022452"/>
    </source>
</evidence>
<sequence>MKWILIVNLVLLSIFSHAQSRLEGRVIDEETKEGIPGVIVEIHELERGVLTNPDGYFYWDGIRKANYHLHFSYLGYQAVTRVIGADEFDELIEVRLKPTSLELNEVLIESNHYKTGPKEQTLSMEILDTDFLLKNRKGSFVGSLENLPGVNTINTGVGISKPVIRGMSFNRVIVNDKGIKQEGQQWGSDHGLEIDMFEPGRVEVVKGPSSLQYGSDGLGGVINIFPPAVPNSDGHKGTLQLLYKSNNHLLGTSTSIEGKMNAFVYRARFSTQDFGDYRVPADEFNYNGTINPIFDEHLKNTAGRERNFSLMAGVKKDWGHSTLTISNFQQRVGLFPGVVGIQGLYQLDPDGNRRNIDQPRQETDHFKVISNTNLLLGRNWLELDLGYQRNLRKEISQPHNGQLVTGDPNLALHLDLQTVTLNARYYLHQHADHSRTVGIQGQYQVNQVKGFEHLIPDYKSSAIGAYLYEEHSWWEHMTLTGGLRIDYANRNISSFRQPIVDADQNVIRYYERNPEVDRNFGNYSAAIGLSYYPSSSFNAKLNIGSSYKVPSANELSINGIHHGTFRHELGDADLESERGWQGDLSLSYQKSNLSLVVTPFASYFTNFIYLSPSPQFSTSLDEDAFFESTQVFQYKQHDAFFAGSEVTLEFHPIDQLHWQTAFEYIYNYNLETYLPLPLTPPASLFSELDYEWEFGSKGMKDLEIGLNAKWVWDQNRVDRNERVTEGYFVLGATLGTGFRLGNQEVNLFLSASNLLDQTYMNHLSRYRLLNLPEQGRNFSVSLHIPLFNHSKST</sequence>
<keyword evidence="15" id="KW-1185">Reference proteome</keyword>
<evidence type="ECO:0000256" key="8">
    <source>
        <dbReference type="ARBA" id="ARBA00023170"/>
    </source>
</evidence>
<dbReference type="PROSITE" id="PS52016">
    <property type="entry name" value="TONB_DEPENDENT_REC_3"/>
    <property type="match status" value="1"/>
</dbReference>
<feature type="domain" description="TonB-dependent receptor-like beta-barrel" evidence="12">
    <location>
        <begin position="348"/>
        <end position="754"/>
    </location>
</feature>
<evidence type="ECO:0000313" key="14">
    <source>
        <dbReference type="EMBL" id="MCV9385874.1"/>
    </source>
</evidence>
<dbReference type="RefSeq" id="WP_264136657.1">
    <property type="nucleotide sequence ID" value="NZ_JAOYOD010000001.1"/>
</dbReference>
<evidence type="ECO:0000259" key="12">
    <source>
        <dbReference type="Pfam" id="PF00593"/>
    </source>
</evidence>
<dbReference type="InterPro" id="IPR012910">
    <property type="entry name" value="Plug_dom"/>
</dbReference>
<evidence type="ECO:0000313" key="15">
    <source>
        <dbReference type="Proteomes" id="UP001300692"/>
    </source>
</evidence>
<name>A0ABT3CQE5_9BACT</name>
<keyword evidence="9 10" id="KW-0998">Cell outer membrane</keyword>
<dbReference type="EMBL" id="JAOYOD010000001">
    <property type="protein sequence ID" value="MCV9385874.1"/>
    <property type="molecule type" value="Genomic_DNA"/>
</dbReference>
<evidence type="ECO:0000256" key="7">
    <source>
        <dbReference type="ARBA" id="ARBA00023136"/>
    </source>
</evidence>
<dbReference type="Pfam" id="PF00593">
    <property type="entry name" value="TonB_dep_Rec_b-barrel"/>
    <property type="match status" value="1"/>
</dbReference>